<proteinExistence type="inferred from homology"/>
<dbReference type="EMBL" id="LR215729">
    <property type="protein sequence ID" value="VEV97427.1"/>
    <property type="molecule type" value="Genomic_DNA"/>
</dbReference>
<dbReference type="InterPro" id="IPR020845">
    <property type="entry name" value="AMP-binding_CS"/>
</dbReference>
<feature type="compositionally biased region" description="Basic and acidic residues" evidence="3">
    <location>
        <begin position="322"/>
        <end position="331"/>
    </location>
</feature>
<dbReference type="InterPro" id="IPR042099">
    <property type="entry name" value="ANL_N_sf"/>
</dbReference>
<dbReference type="Pfam" id="PF13193">
    <property type="entry name" value="AMP-binding_C"/>
    <property type="match status" value="1"/>
</dbReference>
<dbReference type="PROSITE" id="PS00455">
    <property type="entry name" value="AMP_BINDING"/>
    <property type="match status" value="1"/>
</dbReference>
<sequence>MMSLSARLAALPKRLHHIIATHPHAAPALYEHGEVMTFAMLRDAVEELAQTLRDEGVRAGDRVMLVAENSRLLVAAILAASQLDAWAVIINARLSAGEIETIRQHCAARRVLFSSAVSTDAAAHAERAGAQIRQSALLGSYHLGPLNDACAPEPVHADPAMQVAAMIYTTGTTGDPKGVMLTHRNLMFVADTARTMRKLTEADSVFAVLPFSHVFGLSSVCLASLYAGCSQHLEARFDPAKMIRALANDNISMMLGVPAMFAKALELADTQHIELRAPTLRFMYAGGSPLDQTLKDTVEQRFGCALHNGYGLTESSPTISHTRVDQPRRDTSVGPPIDGVEVRLLNSQRSAPVAPGEVGELWVRGPNVMKGYYRAEQQTAAVIDAEGWFNTGDLARADADGALFIVGRSKELIIRSGFNVYPPEVEAALNAYPGVVMSAVVGRAVDGNEEVVAFIQVLAPETFDLAALQAFLAAQLAPYKRPGEVRILSSLPAAASGKVLKHQLQKMAMHV</sequence>
<evidence type="ECO:0000256" key="3">
    <source>
        <dbReference type="SAM" id="MobiDB-lite"/>
    </source>
</evidence>
<dbReference type="InterPro" id="IPR025110">
    <property type="entry name" value="AMP-bd_C"/>
</dbReference>
<feature type="domain" description="AMP-dependent synthetase/ligase" evidence="4">
    <location>
        <begin position="20"/>
        <end position="373"/>
    </location>
</feature>
<evidence type="ECO:0000259" key="4">
    <source>
        <dbReference type="Pfam" id="PF00501"/>
    </source>
</evidence>
<dbReference type="GO" id="GO:0031956">
    <property type="term" value="F:medium-chain fatty acid-CoA ligase activity"/>
    <property type="evidence" value="ECO:0007669"/>
    <property type="project" value="TreeGrafter"/>
</dbReference>
<gene>
    <name evidence="6" type="ORF">PMYSY11_2382</name>
</gene>
<feature type="domain" description="AMP-binding enzyme C-terminal" evidence="5">
    <location>
        <begin position="424"/>
        <end position="498"/>
    </location>
</feature>
<dbReference type="Gene3D" id="3.30.300.30">
    <property type="match status" value="1"/>
</dbReference>
<feature type="region of interest" description="Disordered" evidence="3">
    <location>
        <begin position="316"/>
        <end position="336"/>
    </location>
</feature>
<evidence type="ECO:0000259" key="5">
    <source>
        <dbReference type="Pfam" id="PF13193"/>
    </source>
</evidence>
<evidence type="ECO:0000313" key="6">
    <source>
        <dbReference type="EMBL" id="VEV97427.1"/>
    </source>
</evidence>
<dbReference type="RefSeq" id="WP_150548349.1">
    <property type="nucleotide sequence ID" value="NZ_LR215729.2"/>
</dbReference>
<comment type="similarity">
    <text evidence="1">Belongs to the ATP-dependent AMP-binding enzyme family.</text>
</comment>
<accession>A0A653E3Y0</accession>
<keyword evidence="2 6" id="KW-0436">Ligase</keyword>
<name>A0A653E3Y0_9PSED</name>
<dbReference type="PANTHER" id="PTHR43201">
    <property type="entry name" value="ACYL-COA SYNTHETASE"/>
    <property type="match status" value="1"/>
</dbReference>
<dbReference type="Gene3D" id="3.40.50.12780">
    <property type="entry name" value="N-terminal domain of ligase-like"/>
    <property type="match status" value="1"/>
</dbReference>
<reference evidence="6" key="1">
    <citation type="submission" date="2019-02" db="EMBL/GenBank/DDBJ databases">
        <authorList>
            <consortium name="Genoscope - CEA"/>
            <person name="William W."/>
        </authorList>
    </citation>
    <scope>NUCLEOTIDE SEQUENCE [LARGE SCALE GENOMIC DNA]</scope>
    <source>
        <strain evidence="6">YSy11</strain>
    </source>
</reference>
<dbReference type="InterPro" id="IPR000873">
    <property type="entry name" value="AMP-dep_synth/lig_dom"/>
</dbReference>
<dbReference type="InterPro" id="IPR045851">
    <property type="entry name" value="AMP-bd_C_sf"/>
</dbReference>
<dbReference type="SUPFAM" id="SSF56801">
    <property type="entry name" value="Acetyl-CoA synthetase-like"/>
    <property type="match status" value="1"/>
</dbReference>
<evidence type="ECO:0000256" key="1">
    <source>
        <dbReference type="ARBA" id="ARBA00006432"/>
    </source>
</evidence>
<organism evidence="6">
    <name type="scientific">Pseudomonas marincola</name>
    <dbReference type="NCBI Taxonomy" id="437900"/>
    <lineage>
        <taxon>Bacteria</taxon>
        <taxon>Pseudomonadati</taxon>
        <taxon>Pseudomonadota</taxon>
        <taxon>Gammaproteobacteria</taxon>
        <taxon>Pseudomonadales</taxon>
        <taxon>Pseudomonadaceae</taxon>
        <taxon>Pseudomonas</taxon>
    </lineage>
</organism>
<dbReference type="Pfam" id="PF00501">
    <property type="entry name" value="AMP-binding"/>
    <property type="match status" value="1"/>
</dbReference>
<evidence type="ECO:0000256" key="2">
    <source>
        <dbReference type="ARBA" id="ARBA00022598"/>
    </source>
</evidence>
<dbReference type="PANTHER" id="PTHR43201:SF5">
    <property type="entry name" value="MEDIUM-CHAIN ACYL-COA LIGASE ACSF2, MITOCHONDRIAL"/>
    <property type="match status" value="1"/>
</dbReference>
<protein>
    <submittedName>
        <fullName evidence="6">Long-chain fatty acid--CoA ligase</fullName>
    </submittedName>
</protein>
<dbReference type="AlphaFoldDB" id="A0A653E3Y0"/>
<dbReference type="GO" id="GO:0006631">
    <property type="term" value="P:fatty acid metabolic process"/>
    <property type="evidence" value="ECO:0007669"/>
    <property type="project" value="TreeGrafter"/>
</dbReference>